<reference evidence="11 12" key="1">
    <citation type="journal article" date="2020" name="ISME J.">
        <title>Uncovering the hidden diversity of litter-decomposition mechanisms in mushroom-forming fungi.</title>
        <authorList>
            <person name="Floudas D."/>
            <person name="Bentzer J."/>
            <person name="Ahren D."/>
            <person name="Johansson T."/>
            <person name="Persson P."/>
            <person name="Tunlid A."/>
        </authorList>
    </citation>
    <scope>NUCLEOTIDE SEQUENCE [LARGE SCALE GENOMIC DNA]</scope>
    <source>
        <strain evidence="11 12">CBS 146.42</strain>
    </source>
</reference>
<evidence type="ECO:0000256" key="5">
    <source>
        <dbReference type="ARBA" id="ARBA00022801"/>
    </source>
</evidence>
<dbReference type="InterPro" id="IPR000286">
    <property type="entry name" value="HDACs"/>
</dbReference>
<evidence type="ECO:0000313" key="11">
    <source>
        <dbReference type="EMBL" id="KAF5351084.1"/>
    </source>
</evidence>
<evidence type="ECO:0000256" key="3">
    <source>
        <dbReference type="ARBA" id="ARBA00012111"/>
    </source>
</evidence>
<dbReference type="EC" id="3.5.1.98" evidence="3"/>
<evidence type="ECO:0000256" key="2">
    <source>
        <dbReference type="ARBA" id="ARBA00006457"/>
    </source>
</evidence>
<evidence type="ECO:0000256" key="4">
    <source>
        <dbReference type="ARBA" id="ARBA00022491"/>
    </source>
</evidence>
<protein>
    <recommendedName>
        <fullName evidence="3">histone deacetylase</fullName>
        <ecNumber evidence="3">3.5.1.98</ecNumber>
    </recommendedName>
</protein>
<gene>
    <name evidence="11" type="ORF">D9756_008458</name>
</gene>
<dbReference type="PRINTS" id="PR01270">
    <property type="entry name" value="HDASUPER"/>
</dbReference>
<dbReference type="GO" id="GO:0005634">
    <property type="term" value="C:nucleus"/>
    <property type="evidence" value="ECO:0007669"/>
    <property type="project" value="UniProtKB-SubCell"/>
</dbReference>
<keyword evidence="12" id="KW-1185">Reference proteome</keyword>
<sequence length="429" mass="46939">MASTKSENRKPVAYVVSTELIKFASLLPSNKKRSLVVHGLIKALGLLDTTPTSKGPIQTYTPRKATRQDLAMYHSQAYLDFILDPANSAERDIDQSGVHSNEEYERMKAEYGLEDDCPPFVGLPEYVQLVAGATLTAVDALRYDISDVAINWDGGRHHASRARAAGFCYVADCVLAILVLKSIPRSPLSESQEDMNKPLPRVFYLDLDLHFSDVVSSAFTSFTAPGAPRLMTLSIHHTSPGFFPASPRAGLPDPSAPRFDPFSLSIPLREGASNKTYAAIWGIIEELKNAMEPDYIIVQCGTDALAGDPCATFNWSLGGGEGSLGWCISRILDEWKGKKLLLGGGGYNSPNAARAWAYITSIALGQPLDLEADIPDHPGFPLYAPSFTVDVPPGNMRDHNTPEYLDNLRTRFSEVIPIVHQRMGRDNDT</sequence>
<feature type="domain" description="Histone deacetylase" evidence="10">
    <location>
        <begin position="29"/>
        <end position="361"/>
    </location>
</feature>
<evidence type="ECO:0000256" key="9">
    <source>
        <dbReference type="ARBA" id="ARBA00023242"/>
    </source>
</evidence>
<dbReference type="Pfam" id="PF00850">
    <property type="entry name" value="Hist_deacetyl"/>
    <property type="match status" value="1"/>
</dbReference>
<organism evidence="11 12">
    <name type="scientific">Leucocoprinus leucothites</name>
    <dbReference type="NCBI Taxonomy" id="201217"/>
    <lineage>
        <taxon>Eukaryota</taxon>
        <taxon>Fungi</taxon>
        <taxon>Dikarya</taxon>
        <taxon>Basidiomycota</taxon>
        <taxon>Agaricomycotina</taxon>
        <taxon>Agaricomycetes</taxon>
        <taxon>Agaricomycetidae</taxon>
        <taxon>Agaricales</taxon>
        <taxon>Agaricineae</taxon>
        <taxon>Agaricaceae</taxon>
        <taxon>Leucocoprinus</taxon>
    </lineage>
</organism>
<keyword evidence="7" id="KW-0805">Transcription regulation</keyword>
<evidence type="ECO:0000256" key="7">
    <source>
        <dbReference type="ARBA" id="ARBA00023015"/>
    </source>
</evidence>
<comment type="caution">
    <text evidence="11">The sequence shown here is derived from an EMBL/GenBank/DDBJ whole genome shotgun (WGS) entry which is preliminary data.</text>
</comment>
<comment type="similarity">
    <text evidence="2">Belongs to the histone deacetylase family. HD type 1 subfamily.</text>
</comment>
<keyword evidence="6" id="KW-0156">Chromatin regulator</keyword>
<dbReference type="EMBL" id="JAACJO010000013">
    <property type="protein sequence ID" value="KAF5351084.1"/>
    <property type="molecule type" value="Genomic_DNA"/>
</dbReference>
<dbReference type="PANTHER" id="PTHR10625">
    <property type="entry name" value="HISTONE DEACETYLASE HDAC1-RELATED"/>
    <property type="match status" value="1"/>
</dbReference>
<evidence type="ECO:0000256" key="6">
    <source>
        <dbReference type="ARBA" id="ARBA00022853"/>
    </source>
</evidence>
<evidence type="ECO:0000259" key="10">
    <source>
        <dbReference type="Pfam" id="PF00850"/>
    </source>
</evidence>
<dbReference type="GO" id="GO:0031507">
    <property type="term" value="P:heterochromatin formation"/>
    <property type="evidence" value="ECO:0007669"/>
    <property type="project" value="TreeGrafter"/>
</dbReference>
<dbReference type="InterPro" id="IPR023801">
    <property type="entry name" value="His_deacetylse_dom"/>
</dbReference>
<comment type="subcellular location">
    <subcellularLocation>
        <location evidence="1">Nucleus</location>
    </subcellularLocation>
</comment>
<dbReference type="GO" id="GO:0141221">
    <property type="term" value="F:histone deacetylase activity, hydrolytic mechanism"/>
    <property type="evidence" value="ECO:0007669"/>
    <property type="project" value="UniProtKB-EC"/>
</dbReference>
<dbReference type="PANTHER" id="PTHR10625:SF14">
    <property type="entry name" value="HISTONE DEACETYLASE 8"/>
    <property type="match status" value="1"/>
</dbReference>
<evidence type="ECO:0000256" key="1">
    <source>
        <dbReference type="ARBA" id="ARBA00004123"/>
    </source>
</evidence>
<dbReference type="OrthoDB" id="73273at2759"/>
<dbReference type="InterPro" id="IPR023696">
    <property type="entry name" value="Ureohydrolase_dom_sf"/>
</dbReference>
<keyword evidence="4" id="KW-0678">Repressor</keyword>
<evidence type="ECO:0000313" key="12">
    <source>
        <dbReference type="Proteomes" id="UP000559027"/>
    </source>
</evidence>
<dbReference type="AlphaFoldDB" id="A0A8H5D113"/>
<accession>A0A8H5D113</accession>
<keyword evidence="9" id="KW-0539">Nucleus</keyword>
<keyword evidence="8" id="KW-0804">Transcription</keyword>
<dbReference type="Proteomes" id="UP000559027">
    <property type="component" value="Unassembled WGS sequence"/>
</dbReference>
<evidence type="ECO:0000256" key="8">
    <source>
        <dbReference type="ARBA" id="ARBA00023163"/>
    </source>
</evidence>
<dbReference type="InterPro" id="IPR037138">
    <property type="entry name" value="His_deacetylse_dom_sf"/>
</dbReference>
<keyword evidence="5" id="KW-0378">Hydrolase</keyword>
<dbReference type="SUPFAM" id="SSF52768">
    <property type="entry name" value="Arginase/deacetylase"/>
    <property type="match status" value="1"/>
</dbReference>
<proteinExistence type="inferred from homology"/>
<dbReference type="Gene3D" id="3.40.800.20">
    <property type="entry name" value="Histone deacetylase domain"/>
    <property type="match status" value="1"/>
</dbReference>
<name>A0A8H5D113_9AGAR</name>